<organism evidence="1 2">
    <name type="scientific">Trichomonas vaginalis (strain ATCC PRA-98 / G3)</name>
    <dbReference type="NCBI Taxonomy" id="412133"/>
    <lineage>
        <taxon>Eukaryota</taxon>
        <taxon>Metamonada</taxon>
        <taxon>Parabasalia</taxon>
        <taxon>Trichomonadida</taxon>
        <taxon>Trichomonadidae</taxon>
        <taxon>Trichomonas</taxon>
    </lineage>
</organism>
<dbReference type="InParanoid" id="A2EC17"/>
<gene>
    <name evidence="1" type="ORF">TVAG_137840</name>
</gene>
<dbReference type="RefSeq" id="XP_001322015.1">
    <property type="nucleotide sequence ID" value="XM_001321980.1"/>
</dbReference>
<dbReference type="EMBL" id="DS113350">
    <property type="protein sequence ID" value="EAY09792.1"/>
    <property type="molecule type" value="Genomic_DNA"/>
</dbReference>
<dbReference type="KEGG" id="tva:4767748"/>
<dbReference type="AlphaFoldDB" id="A2EC17"/>
<proteinExistence type="predicted"/>
<sequence length="323" mass="36169">MNHHGCWEEFYSNIIPHKTYTHQSKAVDAIEYNYYVSLCKFRLLITQGAIKIISNTLATKLLCDTSEFISCSRYGGEGGSILFKEKGQCVQDRIYSDDSSVSSEFTKGVYSYSEISAYESFKNKIIYSSIENAGKSNRLGSGTICMVSGGIEIQSCNVSSSYTYTGSLYHIRSCGSNSNTTFTSYKSSNNERDASACAAHHDSQNSFLIKSCNLIDNRGAWIVYAEIAKVHMYGCSLIDNIASGLTLVCRKSGDELIYEKCYGNNLIRINNLVRVISEEQRKFTIKNSQTRKLNCPTDPITHARIQPYNYNIYVGSFLTLGMF</sequence>
<dbReference type="VEuPathDB" id="TrichDB:TVAG_137840"/>
<dbReference type="VEuPathDB" id="TrichDB:TVAGG3_0269420"/>
<reference evidence="1" key="1">
    <citation type="submission" date="2006-10" db="EMBL/GenBank/DDBJ databases">
        <authorList>
            <person name="Amadeo P."/>
            <person name="Zhao Q."/>
            <person name="Wortman J."/>
            <person name="Fraser-Liggett C."/>
            <person name="Carlton J."/>
        </authorList>
    </citation>
    <scope>NUCLEOTIDE SEQUENCE</scope>
    <source>
        <strain evidence="1">G3</strain>
    </source>
</reference>
<evidence type="ECO:0008006" key="3">
    <source>
        <dbReference type="Google" id="ProtNLM"/>
    </source>
</evidence>
<dbReference type="Proteomes" id="UP000001542">
    <property type="component" value="Unassembled WGS sequence"/>
</dbReference>
<protein>
    <recommendedName>
        <fullName evidence="3">Right handed beta helix domain-containing protein</fullName>
    </recommendedName>
</protein>
<evidence type="ECO:0000313" key="1">
    <source>
        <dbReference type="EMBL" id="EAY09792.1"/>
    </source>
</evidence>
<name>A2EC17_TRIV3</name>
<evidence type="ECO:0000313" key="2">
    <source>
        <dbReference type="Proteomes" id="UP000001542"/>
    </source>
</evidence>
<keyword evidence="2" id="KW-1185">Reference proteome</keyword>
<reference evidence="1" key="2">
    <citation type="journal article" date="2007" name="Science">
        <title>Draft genome sequence of the sexually transmitted pathogen Trichomonas vaginalis.</title>
        <authorList>
            <person name="Carlton J.M."/>
            <person name="Hirt R.P."/>
            <person name="Silva J.C."/>
            <person name="Delcher A.L."/>
            <person name="Schatz M."/>
            <person name="Zhao Q."/>
            <person name="Wortman J.R."/>
            <person name="Bidwell S.L."/>
            <person name="Alsmark U.C.M."/>
            <person name="Besteiro S."/>
            <person name="Sicheritz-Ponten T."/>
            <person name="Noel C.J."/>
            <person name="Dacks J.B."/>
            <person name="Foster P.G."/>
            <person name="Simillion C."/>
            <person name="Van de Peer Y."/>
            <person name="Miranda-Saavedra D."/>
            <person name="Barton G.J."/>
            <person name="Westrop G.D."/>
            <person name="Mueller S."/>
            <person name="Dessi D."/>
            <person name="Fiori P.L."/>
            <person name="Ren Q."/>
            <person name="Paulsen I."/>
            <person name="Zhang H."/>
            <person name="Bastida-Corcuera F.D."/>
            <person name="Simoes-Barbosa A."/>
            <person name="Brown M.T."/>
            <person name="Hayes R.D."/>
            <person name="Mukherjee M."/>
            <person name="Okumura C.Y."/>
            <person name="Schneider R."/>
            <person name="Smith A.J."/>
            <person name="Vanacova S."/>
            <person name="Villalvazo M."/>
            <person name="Haas B.J."/>
            <person name="Pertea M."/>
            <person name="Feldblyum T.V."/>
            <person name="Utterback T.R."/>
            <person name="Shu C.L."/>
            <person name="Osoegawa K."/>
            <person name="de Jong P.J."/>
            <person name="Hrdy I."/>
            <person name="Horvathova L."/>
            <person name="Zubacova Z."/>
            <person name="Dolezal P."/>
            <person name="Malik S.B."/>
            <person name="Logsdon J.M. Jr."/>
            <person name="Henze K."/>
            <person name="Gupta A."/>
            <person name="Wang C.C."/>
            <person name="Dunne R.L."/>
            <person name="Upcroft J.A."/>
            <person name="Upcroft P."/>
            <person name="White O."/>
            <person name="Salzberg S.L."/>
            <person name="Tang P."/>
            <person name="Chiu C.-H."/>
            <person name="Lee Y.-S."/>
            <person name="Embley T.M."/>
            <person name="Coombs G.H."/>
            <person name="Mottram J.C."/>
            <person name="Tachezy J."/>
            <person name="Fraser-Liggett C.M."/>
            <person name="Johnson P.J."/>
        </authorList>
    </citation>
    <scope>NUCLEOTIDE SEQUENCE [LARGE SCALE GENOMIC DNA]</scope>
    <source>
        <strain evidence="1">G3</strain>
    </source>
</reference>
<accession>A2EC17</accession>